<sequence>MHEKAFLSAWKAFCEADGTPTLQIPEGKTFLLQPIRFNGPCKSQNVKVQILGKIVAPASVENWTDCKSESWLSFYDVHGLIMQGSGTIDGQGSAWWKAMTALQSTVAALISTLLELRVDLAMASDEFYTSLMSVHGTSASEQAITLDCSGSANGCLNIVMSGVNITSSNPGKEVRALCKNAHGTSHSTTPEVPCLDH</sequence>
<dbReference type="PANTHER" id="PTHR31375">
    <property type="match status" value="1"/>
</dbReference>
<evidence type="ECO:0000256" key="3">
    <source>
        <dbReference type="ARBA" id="ARBA00022512"/>
    </source>
</evidence>
<evidence type="ECO:0000313" key="9">
    <source>
        <dbReference type="EMBL" id="KAK0570691.1"/>
    </source>
</evidence>
<dbReference type="GO" id="GO:0004650">
    <property type="term" value="F:polygalacturonase activity"/>
    <property type="evidence" value="ECO:0007669"/>
    <property type="project" value="InterPro"/>
</dbReference>
<keyword evidence="5 8" id="KW-0378">Hydrolase</keyword>
<evidence type="ECO:0000256" key="2">
    <source>
        <dbReference type="ARBA" id="ARBA00008834"/>
    </source>
</evidence>
<keyword evidence="6 8" id="KW-0326">Glycosidase</keyword>
<comment type="subcellular location">
    <subcellularLocation>
        <location evidence="1">Secreted</location>
        <location evidence="1">Cell wall</location>
    </subcellularLocation>
</comment>
<name>A0AA39RBT2_ACESA</name>
<keyword evidence="4" id="KW-0964">Secreted</keyword>
<evidence type="ECO:0000313" key="10">
    <source>
        <dbReference type="Proteomes" id="UP001168877"/>
    </source>
</evidence>
<organism evidence="9 10">
    <name type="scientific">Acer saccharum</name>
    <name type="common">Sugar maple</name>
    <dbReference type="NCBI Taxonomy" id="4024"/>
    <lineage>
        <taxon>Eukaryota</taxon>
        <taxon>Viridiplantae</taxon>
        <taxon>Streptophyta</taxon>
        <taxon>Embryophyta</taxon>
        <taxon>Tracheophyta</taxon>
        <taxon>Spermatophyta</taxon>
        <taxon>Magnoliopsida</taxon>
        <taxon>eudicotyledons</taxon>
        <taxon>Gunneridae</taxon>
        <taxon>Pentapetalae</taxon>
        <taxon>rosids</taxon>
        <taxon>malvids</taxon>
        <taxon>Sapindales</taxon>
        <taxon>Sapindaceae</taxon>
        <taxon>Hippocastanoideae</taxon>
        <taxon>Acereae</taxon>
        <taxon>Acer</taxon>
    </lineage>
</organism>
<protein>
    <submittedName>
        <fullName evidence="9">Uncharacterized protein</fullName>
    </submittedName>
</protein>
<evidence type="ECO:0000256" key="5">
    <source>
        <dbReference type="ARBA" id="ARBA00022801"/>
    </source>
</evidence>
<comment type="caution">
    <text evidence="9">The sequence shown here is derived from an EMBL/GenBank/DDBJ whole genome shotgun (WGS) entry which is preliminary data.</text>
</comment>
<dbReference type="GO" id="GO:0071555">
    <property type="term" value="P:cell wall organization"/>
    <property type="evidence" value="ECO:0007669"/>
    <property type="project" value="UniProtKB-KW"/>
</dbReference>
<gene>
    <name evidence="9" type="ORF">LWI29_005070</name>
</gene>
<dbReference type="SUPFAM" id="SSF51126">
    <property type="entry name" value="Pectin lyase-like"/>
    <property type="match status" value="2"/>
</dbReference>
<dbReference type="Pfam" id="PF00295">
    <property type="entry name" value="Glyco_hydro_28"/>
    <property type="match status" value="1"/>
</dbReference>
<dbReference type="InterPro" id="IPR011050">
    <property type="entry name" value="Pectin_lyase_fold/virulence"/>
</dbReference>
<evidence type="ECO:0000256" key="1">
    <source>
        <dbReference type="ARBA" id="ARBA00004191"/>
    </source>
</evidence>
<dbReference type="AlphaFoldDB" id="A0AA39RBT2"/>
<keyword evidence="3" id="KW-0134">Cell wall</keyword>
<proteinExistence type="inferred from homology"/>
<dbReference type="Proteomes" id="UP001168877">
    <property type="component" value="Unassembled WGS sequence"/>
</dbReference>
<evidence type="ECO:0000256" key="8">
    <source>
        <dbReference type="RuleBase" id="RU361169"/>
    </source>
</evidence>
<keyword evidence="7" id="KW-0961">Cell wall biogenesis/degradation</keyword>
<dbReference type="Gene3D" id="2.160.20.10">
    <property type="entry name" value="Single-stranded right-handed beta-helix, Pectin lyase-like"/>
    <property type="match status" value="2"/>
</dbReference>
<comment type="similarity">
    <text evidence="2 8">Belongs to the glycosyl hydrolase 28 family.</text>
</comment>
<reference evidence="9" key="1">
    <citation type="journal article" date="2022" name="Plant J.">
        <title>Strategies of tolerance reflected in two North American maple genomes.</title>
        <authorList>
            <person name="McEvoy S.L."/>
            <person name="Sezen U.U."/>
            <person name="Trouern-Trend A."/>
            <person name="McMahon S.M."/>
            <person name="Schaberg P.G."/>
            <person name="Yang J."/>
            <person name="Wegrzyn J.L."/>
            <person name="Swenson N.G."/>
        </authorList>
    </citation>
    <scope>NUCLEOTIDE SEQUENCE</scope>
    <source>
        <strain evidence="9">NS2018</strain>
    </source>
</reference>
<reference evidence="9" key="2">
    <citation type="submission" date="2023-06" db="EMBL/GenBank/DDBJ databases">
        <authorList>
            <person name="Swenson N.G."/>
            <person name="Wegrzyn J.L."/>
            <person name="Mcevoy S.L."/>
        </authorList>
    </citation>
    <scope>NUCLEOTIDE SEQUENCE</scope>
    <source>
        <strain evidence="9">NS2018</strain>
        <tissue evidence="9">Leaf</tissue>
    </source>
</reference>
<dbReference type="InterPro" id="IPR000743">
    <property type="entry name" value="Glyco_hydro_28"/>
</dbReference>
<evidence type="ECO:0000256" key="6">
    <source>
        <dbReference type="ARBA" id="ARBA00023295"/>
    </source>
</evidence>
<evidence type="ECO:0000256" key="4">
    <source>
        <dbReference type="ARBA" id="ARBA00022525"/>
    </source>
</evidence>
<evidence type="ECO:0000256" key="7">
    <source>
        <dbReference type="ARBA" id="ARBA00023316"/>
    </source>
</evidence>
<dbReference type="InterPro" id="IPR012334">
    <property type="entry name" value="Pectin_lyas_fold"/>
</dbReference>
<dbReference type="GO" id="GO:0005975">
    <property type="term" value="P:carbohydrate metabolic process"/>
    <property type="evidence" value="ECO:0007669"/>
    <property type="project" value="InterPro"/>
</dbReference>
<keyword evidence="10" id="KW-1185">Reference proteome</keyword>
<accession>A0AA39RBT2</accession>
<dbReference type="EMBL" id="JAUESC010000388">
    <property type="protein sequence ID" value="KAK0570691.1"/>
    <property type="molecule type" value="Genomic_DNA"/>
</dbReference>